<sequence>MSKQQVTYSELIHQKSTQQQQGRPKKPKNKDASSEQQVTYTELRNSKLSQQQQQHHRRARKVPAQGHEQEVTYTELKNSQPSQLRQHRNFQGIKRTGAASEQQLIYTELTLHGRAQQPGKCEAGQTTVSPSPPWKLVTGILGILCLGLLATMGSMTVRIVKTRGFQEDNNTTTSNHNVTSLKGCHSGPCRENWVAYRNRCYLFSKESASWEGSRTTCAAQNSSLLQIDSREERDFLKLLSLHYWIGLSLPENAKSWQWTDGSPLSSDLLEVRLSNARWTCVLLHSGNVVYAKNCSLDERYICESSSR</sequence>
<proteinExistence type="predicted"/>
<feature type="compositionally biased region" description="Polar residues" evidence="10">
    <location>
        <begin position="34"/>
        <end position="49"/>
    </location>
</feature>
<reference evidence="12 13" key="1">
    <citation type="journal article" date="2008" name="Nature">
        <title>Genome analysis of the platypus reveals unique signatures of evolution.</title>
        <authorList>
            <person name="Warren W.C."/>
            <person name="Hillier L.W."/>
            <person name="Marshall Graves J.A."/>
            <person name="Birney E."/>
            <person name="Ponting C.P."/>
            <person name="Grutzner F."/>
            <person name="Belov K."/>
            <person name="Miller W."/>
            <person name="Clarke L."/>
            <person name="Chinwalla A.T."/>
            <person name="Yang S.P."/>
            <person name="Heger A."/>
            <person name="Locke D.P."/>
            <person name="Miethke P."/>
            <person name="Waters P.D."/>
            <person name="Veyrunes F."/>
            <person name="Fulton L."/>
            <person name="Fulton B."/>
            <person name="Graves T."/>
            <person name="Wallis J."/>
            <person name="Puente X.S."/>
            <person name="Lopez-Otin C."/>
            <person name="Ordonez G.R."/>
            <person name="Eichler E.E."/>
            <person name="Chen L."/>
            <person name="Cheng Z."/>
            <person name="Deakin J.E."/>
            <person name="Alsop A."/>
            <person name="Thompson K."/>
            <person name="Kirby P."/>
            <person name="Papenfuss A.T."/>
            <person name="Wakefield M.J."/>
            <person name="Olender T."/>
            <person name="Lancet D."/>
            <person name="Huttley G.A."/>
            <person name="Smit A.F."/>
            <person name="Pask A."/>
            <person name="Temple-Smith P."/>
            <person name="Batzer M.A."/>
            <person name="Walker J.A."/>
            <person name="Konkel M.K."/>
            <person name="Harris R.S."/>
            <person name="Whittington C.M."/>
            <person name="Wong E.S."/>
            <person name="Gemmell N.J."/>
            <person name="Buschiazzo E."/>
            <person name="Vargas Jentzsch I.M."/>
            <person name="Merkel A."/>
            <person name="Schmitz J."/>
            <person name="Zemann A."/>
            <person name="Churakov G."/>
            <person name="Kriegs J.O."/>
            <person name="Brosius J."/>
            <person name="Murchison E.P."/>
            <person name="Sachidanandam R."/>
            <person name="Smith C."/>
            <person name="Hannon G.J."/>
            <person name="Tsend-Ayush E."/>
            <person name="McMillan D."/>
            <person name="Attenborough R."/>
            <person name="Rens W."/>
            <person name="Ferguson-Smith M."/>
            <person name="Lefevre C.M."/>
            <person name="Sharp J.A."/>
            <person name="Nicholas K.R."/>
            <person name="Ray D.A."/>
            <person name="Kube M."/>
            <person name="Reinhardt R."/>
            <person name="Pringle T.H."/>
            <person name="Taylor J."/>
            <person name="Jones R.C."/>
            <person name="Nixon B."/>
            <person name="Dacheux J.L."/>
            <person name="Niwa H."/>
            <person name="Sekita Y."/>
            <person name="Huang X."/>
            <person name="Stark A."/>
            <person name="Kheradpour P."/>
            <person name="Kellis M."/>
            <person name="Flicek P."/>
            <person name="Chen Y."/>
            <person name="Webber C."/>
            <person name="Hardison R."/>
            <person name="Nelson J."/>
            <person name="Hallsworth-Pepin K."/>
            <person name="Delehaunty K."/>
            <person name="Markovic C."/>
            <person name="Minx P."/>
            <person name="Feng Y."/>
            <person name="Kremitzki C."/>
            <person name="Mitreva M."/>
            <person name="Glasscock J."/>
            <person name="Wylie T."/>
            <person name="Wohldmann P."/>
            <person name="Thiru P."/>
            <person name="Nhan M.N."/>
            <person name="Pohl C.S."/>
            <person name="Smith S.M."/>
            <person name="Hou S."/>
            <person name="Nefedov M."/>
            <person name="de Jong P.J."/>
            <person name="Renfree M.B."/>
            <person name="Mardis E.R."/>
            <person name="Wilson R.K."/>
        </authorList>
    </citation>
    <scope>NUCLEOTIDE SEQUENCE [LARGE SCALE GENOMIC DNA]</scope>
    <source>
        <strain evidence="12 13">Glennie</strain>
    </source>
</reference>
<feature type="region of interest" description="Disordered" evidence="10">
    <location>
        <begin position="1"/>
        <end position="67"/>
    </location>
</feature>
<dbReference type="Ensembl" id="ENSOANT00000032433.2">
    <property type="protein sequence ID" value="ENSOANP00000028637.2"/>
    <property type="gene ID" value="ENSOANG00000022437.2"/>
</dbReference>
<dbReference type="CDD" id="cd03593">
    <property type="entry name" value="CLECT_NK_receptors_like"/>
    <property type="match status" value="1"/>
</dbReference>
<dbReference type="Bgee" id="ENSOANG00000022437">
    <property type="expression patterns" value="Expressed in ovary"/>
</dbReference>
<evidence type="ECO:0000256" key="2">
    <source>
        <dbReference type="ARBA" id="ARBA00022692"/>
    </source>
</evidence>
<evidence type="ECO:0000256" key="6">
    <source>
        <dbReference type="ARBA" id="ARBA00023136"/>
    </source>
</evidence>
<dbReference type="InterPro" id="IPR016187">
    <property type="entry name" value="CTDL_fold"/>
</dbReference>
<dbReference type="GO" id="GO:0002223">
    <property type="term" value="P:stimulatory C-type lectin receptor signaling pathway"/>
    <property type="evidence" value="ECO:0000318"/>
    <property type="project" value="GO_Central"/>
</dbReference>
<evidence type="ECO:0000313" key="13">
    <source>
        <dbReference type="Proteomes" id="UP000002279"/>
    </source>
</evidence>
<evidence type="ECO:0000256" key="4">
    <source>
        <dbReference type="ARBA" id="ARBA00022968"/>
    </source>
</evidence>
<evidence type="ECO:0000256" key="1">
    <source>
        <dbReference type="ARBA" id="ARBA00004606"/>
    </source>
</evidence>
<keyword evidence="2" id="KW-0812">Transmembrane</keyword>
<keyword evidence="6" id="KW-0472">Membrane</keyword>
<dbReference type="SUPFAM" id="SSF56436">
    <property type="entry name" value="C-type lectin-like"/>
    <property type="match status" value="1"/>
</dbReference>
<dbReference type="GO" id="GO:0045954">
    <property type="term" value="P:positive regulation of natural killer cell mediated cytotoxicity"/>
    <property type="evidence" value="ECO:0000318"/>
    <property type="project" value="GO_Central"/>
</dbReference>
<dbReference type="GO" id="GO:0030246">
    <property type="term" value="F:carbohydrate binding"/>
    <property type="evidence" value="ECO:0007669"/>
    <property type="project" value="UniProtKB-KW"/>
</dbReference>
<dbReference type="GO" id="GO:0016020">
    <property type="term" value="C:membrane"/>
    <property type="evidence" value="ECO:0007669"/>
    <property type="project" value="UniProtKB-SubCell"/>
</dbReference>
<dbReference type="eggNOG" id="KOG4297">
    <property type="taxonomic scope" value="Eukaryota"/>
</dbReference>
<evidence type="ECO:0000256" key="5">
    <source>
        <dbReference type="ARBA" id="ARBA00022989"/>
    </source>
</evidence>
<dbReference type="Proteomes" id="UP000002279">
    <property type="component" value="Chromosome 17"/>
</dbReference>
<keyword evidence="5" id="KW-1133">Transmembrane helix</keyword>
<dbReference type="FunCoup" id="F6ZHW1">
    <property type="interactions" value="162"/>
</dbReference>
<dbReference type="PROSITE" id="PS50041">
    <property type="entry name" value="C_TYPE_LECTIN_2"/>
    <property type="match status" value="1"/>
</dbReference>
<dbReference type="InParanoid" id="F6ZHW1"/>
<keyword evidence="13" id="KW-1185">Reference proteome</keyword>
<dbReference type="SMART" id="SM00034">
    <property type="entry name" value="CLECT"/>
    <property type="match status" value="1"/>
</dbReference>
<dbReference type="Pfam" id="PF00059">
    <property type="entry name" value="Lectin_C"/>
    <property type="match status" value="1"/>
</dbReference>
<evidence type="ECO:0000313" key="12">
    <source>
        <dbReference type="Ensembl" id="ENSOANP00000028637.2"/>
    </source>
</evidence>
<dbReference type="PANTHER" id="PTHR22800:SF252">
    <property type="entry name" value="NATURAL KILLER CELLS ANTIGEN CD94"/>
    <property type="match status" value="1"/>
</dbReference>
<dbReference type="InterPro" id="IPR016186">
    <property type="entry name" value="C-type_lectin-like/link_sf"/>
</dbReference>
<dbReference type="InterPro" id="IPR033992">
    <property type="entry name" value="NKR-like_CTLD"/>
</dbReference>
<dbReference type="PANTHER" id="PTHR22800">
    <property type="entry name" value="C-TYPE LECTIN PROTEINS"/>
    <property type="match status" value="1"/>
</dbReference>
<name>F6ZHW1_ORNAN</name>
<dbReference type="InterPro" id="IPR050919">
    <property type="entry name" value="NKG2/CD94_NK_receptors"/>
</dbReference>
<accession>F6ZHW1</accession>
<comment type="subcellular location">
    <subcellularLocation>
        <location evidence="1">Membrane</location>
        <topology evidence="1">Single-pass type II membrane protein</topology>
    </subcellularLocation>
</comment>
<reference evidence="12" key="3">
    <citation type="submission" date="2025-09" db="UniProtKB">
        <authorList>
            <consortium name="Ensembl"/>
        </authorList>
    </citation>
    <scope>IDENTIFICATION</scope>
    <source>
        <strain evidence="12">Glennie</strain>
    </source>
</reference>
<dbReference type="Gene3D" id="3.10.100.10">
    <property type="entry name" value="Mannose-Binding Protein A, subunit A"/>
    <property type="match status" value="1"/>
</dbReference>
<feature type="compositionally biased region" description="Polar residues" evidence="10">
    <location>
        <begin position="1"/>
        <end position="22"/>
    </location>
</feature>
<feature type="domain" description="C-type lectin" evidence="11">
    <location>
        <begin position="196"/>
        <end position="303"/>
    </location>
</feature>
<evidence type="ECO:0000256" key="7">
    <source>
        <dbReference type="ARBA" id="ARBA00023180"/>
    </source>
</evidence>
<evidence type="ECO:0000256" key="8">
    <source>
        <dbReference type="ARBA" id="ARBA00041193"/>
    </source>
</evidence>
<keyword evidence="3" id="KW-0430">Lectin</keyword>
<dbReference type="OMA" id="LENWVAY"/>
<reference evidence="12" key="2">
    <citation type="submission" date="2025-08" db="UniProtKB">
        <authorList>
            <consortium name="Ensembl"/>
        </authorList>
    </citation>
    <scope>IDENTIFICATION</scope>
    <source>
        <strain evidence="12">Glennie</strain>
    </source>
</reference>
<dbReference type="AlphaFoldDB" id="F6ZHW1"/>
<keyword evidence="7" id="KW-0325">Glycoprotein</keyword>
<dbReference type="GeneTree" id="ENSGT00940000154558"/>
<dbReference type="InterPro" id="IPR001304">
    <property type="entry name" value="C-type_lectin-like"/>
</dbReference>
<evidence type="ECO:0000259" key="11">
    <source>
        <dbReference type="PROSITE" id="PS50041"/>
    </source>
</evidence>
<evidence type="ECO:0000256" key="10">
    <source>
        <dbReference type="SAM" id="MobiDB-lite"/>
    </source>
</evidence>
<dbReference type="HOGENOM" id="CLU_049894_8_5_1"/>
<evidence type="ECO:0000256" key="9">
    <source>
        <dbReference type="ARBA" id="ARBA00041489"/>
    </source>
</evidence>
<evidence type="ECO:0000256" key="3">
    <source>
        <dbReference type="ARBA" id="ARBA00022734"/>
    </source>
</evidence>
<organism evidence="12 13">
    <name type="scientific">Ornithorhynchus anatinus</name>
    <name type="common">Duckbill platypus</name>
    <dbReference type="NCBI Taxonomy" id="9258"/>
    <lineage>
        <taxon>Eukaryota</taxon>
        <taxon>Metazoa</taxon>
        <taxon>Chordata</taxon>
        <taxon>Craniata</taxon>
        <taxon>Vertebrata</taxon>
        <taxon>Euteleostomi</taxon>
        <taxon>Mammalia</taxon>
        <taxon>Monotremata</taxon>
        <taxon>Ornithorhynchidae</taxon>
        <taxon>Ornithorhynchus</taxon>
    </lineage>
</organism>
<keyword evidence="4" id="KW-0735">Signal-anchor</keyword>
<protein>
    <recommendedName>
        <fullName evidence="8">Natural killer cells antigen CD94</fullName>
    </recommendedName>
    <alternativeName>
        <fullName evidence="9">Killer cell lectin-like receptor subfamily D member 1</fullName>
    </alternativeName>
</protein>